<dbReference type="SMART" id="SM00791">
    <property type="entry name" value="Agglutinin"/>
    <property type="match status" value="2"/>
</dbReference>
<dbReference type="Pfam" id="PF07468">
    <property type="entry name" value="Agglutinin"/>
    <property type="match status" value="2"/>
</dbReference>
<dbReference type="Proteomes" id="UP000428333">
    <property type="component" value="Linkage Group LG05"/>
</dbReference>
<dbReference type="InterPro" id="IPR053237">
    <property type="entry name" value="Natterin_C"/>
</dbReference>
<proteinExistence type="predicted"/>
<dbReference type="PANTHER" id="PTHR39244">
    <property type="entry name" value="NATTERIN-4"/>
    <property type="match status" value="1"/>
</dbReference>
<dbReference type="OrthoDB" id="4948898at2759"/>
<dbReference type="SUPFAM" id="SSF50382">
    <property type="entry name" value="Agglutinin"/>
    <property type="match status" value="2"/>
</dbReference>
<evidence type="ECO:0000313" key="2">
    <source>
        <dbReference type="EMBL" id="KAE9459992.1"/>
    </source>
</evidence>
<dbReference type="PANTHER" id="PTHR39244:SF5">
    <property type="entry name" value="NATTERIN-3-LIKE"/>
    <property type="match status" value="1"/>
</dbReference>
<evidence type="ECO:0000313" key="3">
    <source>
        <dbReference type="Proteomes" id="UP000428333"/>
    </source>
</evidence>
<reference evidence="2 3" key="1">
    <citation type="journal article" date="2019" name="Genome Biol. Evol.">
        <title>The Rhododendron genome and chromosomal organization provide insight into shared whole-genome duplications across the heath family (Ericaceae).</title>
        <authorList>
            <person name="Soza V.L."/>
            <person name="Lindsley D."/>
            <person name="Waalkes A."/>
            <person name="Ramage E."/>
            <person name="Patwardhan R.P."/>
            <person name="Burton J.N."/>
            <person name="Adey A."/>
            <person name="Kumar A."/>
            <person name="Qiu R."/>
            <person name="Shendure J."/>
            <person name="Hall B."/>
        </authorList>
    </citation>
    <scope>NUCLEOTIDE SEQUENCE [LARGE SCALE GENOMIC DNA]</scope>
    <source>
        <strain evidence="2">RSF 1966-606</strain>
    </source>
</reference>
<dbReference type="AlphaFoldDB" id="A0A6A4LRW0"/>
<dbReference type="InterPro" id="IPR008998">
    <property type="entry name" value="Agglutinin"/>
</dbReference>
<evidence type="ECO:0000259" key="1">
    <source>
        <dbReference type="SMART" id="SM00791"/>
    </source>
</evidence>
<accession>A0A6A4LRW0</accession>
<dbReference type="SUPFAM" id="SSF56973">
    <property type="entry name" value="Aerolisin/ETX pore-forming domain"/>
    <property type="match status" value="1"/>
</dbReference>
<feature type="domain" description="Agglutinin" evidence="1">
    <location>
        <begin position="3"/>
        <end position="166"/>
    </location>
</feature>
<dbReference type="EMBL" id="QEFC01001147">
    <property type="protein sequence ID" value="KAE9459992.1"/>
    <property type="molecule type" value="Genomic_DNA"/>
</dbReference>
<gene>
    <name evidence="2" type="ORF">C3L33_08066</name>
</gene>
<dbReference type="InterPro" id="IPR036242">
    <property type="entry name" value="Agglutinin_dom_sf"/>
</dbReference>
<protein>
    <recommendedName>
        <fullName evidence="1">Agglutinin domain-containing protein</fullName>
    </recommendedName>
</protein>
<organism evidence="2 3">
    <name type="scientific">Rhododendron williamsianum</name>
    <dbReference type="NCBI Taxonomy" id="262921"/>
    <lineage>
        <taxon>Eukaryota</taxon>
        <taxon>Viridiplantae</taxon>
        <taxon>Streptophyta</taxon>
        <taxon>Embryophyta</taxon>
        <taxon>Tracheophyta</taxon>
        <taxon>Spermatophyta</taxon>
        <taxon>Magnoliopsida</taxon>
        <taxon>eudicotyledons</taxon>
        <taxon>Gunneridae</taxon>
        <taxon>Pentapetalae</taxon>
        <taxon>asterids</taxon>
        <taxon>Ericales</taxon>
        <taxon>Ericaceae</taxon>
        <taxon>Ericoideae</taxon>
        <taxon>Rhodoreae</taxon>
        <taxon>Rhododendron</taxon>
    </lineage>
</organism>
<comment type="caution">
    <text evidence="2">The sequence shown here is derived from an EMBL/GenBank/DDBJ whole genome shotgun (WGS) entry which is preliminary data.</text>
</comment>
<sequence length="479" mass="53309">MALALPRFAAIQSSFHPGKYLRYLVEDGQRHGFLQFSGEEIVSPYGKFEIERAKSNNRFVHIRCCYSNKYWVAKSSSDSSLIAGADEPEEDQSQWSCTLFEPIPVDGGGGGSSSTNTTTVQLRHVQLGGYITSVVRLGGTSTPPQSLLALPPSVTINNPDVFSIFDWESLLILPQHIAFKGDNDLYLSARWIERHEYLQFASSDYGDPTVGNETFITNDGSVRIKNNHFGKFWRRSPNWIWADSDDSTTNNSDTLFSPVKVGNNIVALRNLGNNNFCKRLTTEGKTSCLNAGETTISTFARLVVEELVISREIYNVNFRLLDARIYNQNIITFASSSAENDKQVSDTKTLGFSHKDSRSSTWNGSVSLKLGVTTKIQTGIPFVAQGTVEVSTEFTGEYQWGETVTTENEVRTEYTTTVPPMSKVTISLPATQGSCDVPFSYTQRDTLMNGNVVINNLDDGVYSGINNFNFFYQTKQEEL</sequence>
<feature type="domain" description="Agglutinin" evidence="1">
    <location>
        <begin position="171"/>
        <end position="306"/>
    </location>
</feature>
<feature type="non-terminal residue" evidence="2">
    <location>
        <position position="1"/>
    </location>
</feature>
<dbReference type="Gene3D" id="2.170.15.10">
    <property type="entry name" value="Proaerolysin, chain A, domain 3"/>
    <property type="match status" value="1"/>
</dbReference>
<dbReference type="CDD" id="cd00257">
    <property type="entry name" value="beta-trefoil_FSCN-like"/>
    <property type="match status" value="1"/>
</dbReference>
<dbReference type="Gene3D" id="2.80.10.50">
    <property type="match status" value="2"/>
</dbReference>
<name>A0A6A4LRW0_9ERIC</name>
<dbReference type="CDD" id="cd20216">
    <property type="entry name" value="PFM_HFR-2-like"/>
    <property type="match status" value="1"/>
</dbReference>
<keyword evidence="3" id="KW-1185">Reference proteome</keyword>